<evidence type="ECO:0000256" key="6">
    <source>
        <dbReference type="ARBA" id="ARBA00022917"/>
    </source>
</evidence>
<dbReference type="NCBIfam" id="TIGR00388">
    <property type="entry name" value="glyQ"/>
    <property type="match status" value="1"/>
</dbReference>
<dbReference type="Proteomes" id="UP001293791">
    <property type="component" value="Unassembled WGS sequence"/>
</dbReference>
<dbReference type="NCBIfam" id="NF006827">
    <property type="entry name" value="PRK09348.1"/>
    <property type="match status" value="1"/>
</dbReference>
<evidence type="ECO:0000256" key="9">
    <source>
        <dbReference type="HAMAP-Rule" id="MF_00254"/>
    </source>
</evidence>
<dbReference type="PANTHER" id="PTHR30075">
    <property type="entry name" value="GLYCYL-TRNA SYNTHETASE"/>
    <property type="match status" value="1"/>
</dbReference>
<dbReference type="EC" id="6.1.1.14" evidence="9"/>
<comment type="similarity">
    <text evidence="1 9">Belongs to the class-II aminoacyl-tRNA synthetase family.</text>
</comment>
<evidence type="ECO:0000313" key="10">
    <source>
        <dbReference type="EMBL" id="MDZ5762295.1"/>
    </source>
</evidence>
<keyword evidence="11" id="KW-1185">Reference proteome</keyword>
<dbReference type="Pfam" id="PF02091">
    <property type="entry name" value="tRNA-synt_2e"/>
    <property type="match status" value="1"/>
</dbReference>
<accession>A0ABU5L8T2</accession>
<keyword evidence="4 9" id="KW-0547">Nucleotide-binding</keyword>
<dbReference type="EMBL" id="JARGYT010000035">
    <property type="protein sequence ID" value="MDZ5762295.1"/>
    <property type="molecule type" value="Genomic_DNA"/>
</dbReference>
<keyword evidence="7 9" id="KW-0030">Aminoacyl-tRNA synthetase</keyword>
<sequence>MSMHNFISSVVLKQMNFQDIILNLQRFWADEGCVVLQPYDTEVGAGTSHPATTIRCLSEINWDVCYVQGCRRPQDGRYAQNPNRLQHYYQFQVILKPSRDNAQSLYLESLKSIGINPCINDIRFIEDDWANPTLGAWGLGWEVWCNGMEITQFTYMQQIAGISCSPVPVEITYGLERIAMHVQKKDTIWDIIWNKTGLTYKDIFLDSEKQSCAFNFEYADTEILKKNFEDLITQSTNLLSVKLTYPAYEFCLKASHTFNILEARKVLGVTERAHYISRLRKLSKECCGQTIGYTEKQHESGIVQQR</sequence>
<dbReference type="Gene3D" id="3.30.930.10">
    <property type="entry name" value="Bira Bifunctional Protein, Domain 2"/>
    <property type="match status" value="1"/>
</dbReference>
<comment type="subunit">
    <text evidence="2 9">Tetramer of two alpha and two beta subunits.</text>
</comment>
<protein>
    <recommendedName>
        <fullName evidence="9">Glycine--tRNA ligase alpha subunit</fullName>
        <ecNumber evidence="9">6.1.1.14</ecNumber>
    </recommendedName>
    <alternativeName>
        <fullName evidence="9">Glycyl-tRNA synthetase alpha subunit</fullName>
        <shortName evidence="9">GlyRS</shortName>
    </alternativeName>
</protein>
<dbReference type="SUPFAM" id="SSF55681">
    <property type="entry name" value="Class II aaRS and biotin synthetases"/>
    <property type="match status" value="1"/>
</dbReference>
<keyword evidence="9" id="KW-0963">Cytoplasm</keyword>
<evidence type="ECO:0000256" key="2">
    <source>
        <dbReference type="ARBA" id="ARBA00011209"/>
    </source>
</evidence>
<dbReference type="InterPro" id="IPR006194">
    <property type="entry name" value="Gly-tRNA-synth_heterodimer"/>
</dbReference>
<comment type="subcellular location">
    <subcellularLocation>
        <location evidence="9">Cytoplasm</location>
    </subcellularLocation>
</comment>
<name>A0ABU5L8T2_9RICK</name>
<dbReference type="InterPro" id="IPR045864">
    <property type="entry name" value="aa-tRNA-synth_II/BPL/LPL"/>
</dbReference>
<keyword evidence="3 9" id="KW-0436">Ligase</keyword>
<dbReference type="PRINTS" id="PR01044">
    <property type="entry name" value="TRNASYNTHGA"/>
</dbReference>
<comment type="caution">
    <text evidence="10">The sequence shown here is derived from an EMBL/GenBank/DDBJ whole genome shotgun (WGS) entry which is preliminary data.</text>
</comment>
<dbReference type="PANTHER" id="PTHR30075:SF2">
    <property type="entry name" value="GLYCINE--TRNA LIGASE, CHLOROPLASTIC_MITOCHONDRIAL 2"/>
    <property type="match status" value="1"/>
</dbReference>
<evidence type="ECO:0000313" key="11">
    <source>
        <dbReference type="Proteomes" id="UP001293791"/>
    </source>
</evidence>
<evidence type="ECO:0000256" key="1">
    <source>
        <dbReference type="ARBA" id="ARBA00008226"/>
    </source>
</evidence>
<dbReference type="PROSITE" id="PS50861">
    <property type="entry name" value="AA_TRNA_LIGASE_II_GLYAB"/>
    <property type="match status" value="1"/>
</dbReference>
<keyword evidence="6 9" id="KW-0648">Protein biosynthesis</keyword>
<comment type="catalytic activity">
    <reaction evidence="8 9">
        <text>tRNA(Gly) + glycine + ATP = glycyl-tRNA(Gly) + AMP + diphosphate</text>
        <dbReference type="Rhea" id="RHEA:16013"/>
        <dbReference type="Rhea" id="RHEA-COMP:9664"/>
        <dbReference type="Rhea" id="RHEA-COMP:9683"/>
        <dbReference type="ChEBI" id="CHEBI:30616"/>
        <dbReference type="ChEBI" id="CHEBI:33019"/>
        <dbReference type="ChEBI" id="CHEBI:57305"/>
        <dbReference type="ChEBI" id="CHEBI:78442"/>
        <dbReference type="ChEBI" id="CHEBI:78522"/>
        <dbReference type="ChEBI" id="CHEBI:456215"/>
        <dbReference type="EC" id="6.1.1.14"/>
    </reaction>
</comment>
<dbReference type="InterPro" id="IPR002310">
    <property type="entry name" value="Gly-tRNA_ligase_asu"/>
</dbReference>
<evidence type="ECO:0000256" key="3">
    <source>
        <dbReference type="ARBA" id="ARBA00022598"/>
    </source>
</evidence>
<evidence type="ECO:0000256" key="5">
    <source>
        <dbReference type="ARBA" id="ARBA00022840"/>
    </source>
</evidence>
<evidence type="ECO:0000256" key="4">
    <source>
        <dbReference type="ARBA" id="ARBA00022741"/>
    </source>
</evidence>
<proteinExistence type="inferred from homology"/>
<reference evidence="10 11" key="1">
    <citation type="submission" date="2023-02" db="EMBL/GenBank/DDBJ databases">
        <title>Host association and intracellularity evolved multiple times independently in the Rickettsiales.</title>
        <authorList>
            <person name="Castelli M."/>
            <person name="Nardi T."/>
            <person name="Gammuto L."/>
            <person name="Bellinzona G."/>
            <person name="Sabaneyeva E."/>
            <person name="Potekhin A."/>
            <person name="Serra V."/>
            <person name="Petroni G."/>
            <person name="Sassera D."/>
        </authorList>
    </citation>
    <scope>NUCLEOTIDE SEQUENCE [LARGE SCALE GENOMIC DNA]</scope>
    <source>
        <strain evidence="10 11">BOD18</strain>
    </source>
</reference>
<dbReference type="Gene3D" id="1.20.58.180">
    <property type="entry name" value="Class II aaRS and biotin synthetases, domain 2"/>
    <property type="match status" value="1"/>
</dbReference>
<evidence type="ECO:0000256" key="8">
    <source>
        <dbReference type="ARBA" id="ARBA00047937"/>
    </source>
</evidence>
<keyword evidence="5 9" id="KW-0067">ATP-binding</keyword>
<gene>
    <name evidence="9" type="primary">glyQ</name>
    <name evidence="10" type="ORF">Cyrtocomes_00674</name>
</gene>
<evidence type="ECO:0000256" key="7">
    <source>
        <dbReference type="ARBA" id="ARBA00023146"/>
    </source>
</evidence>
<organism evidence="10 11">
    <name type="scientific">Candidatus Cyrtobacter comes</name>
    <dbReference type="NCBI Taxonomy" id="675776"/>
    <lineage>
        <taxon>Bacteria</taxon>
        <taxon>Pseudomonadati</taxon>
        <taxon>Pseudomonadota</taxon>
        <taxon>Alphaproteobacteria</taxon>
        <taxon>Rickettsiales</taxon>
        <taxon>Candidatus Midichloriaceae</taxon>
        <taxon>Candidatus Cyrtobacter</taxon>
    </lineage>
</organism>
<dbReference type="GO" id="GO:0016874">
    <property type="term" value="F:ligase activity"/>
    <property type="evidence" value="ECO:0007669"/>
    <property type="project" value="UniProtKB-KW"/>
</dbReference>
<dbReference type="HAMAP" id="MF_00254">
    <property type="entry name" value="Gly_tRNA_synth_alpha"/>
    <property type="match status" value="1"/>
</dbReference>